<evidence type="ECO:0000313" key="2">
    <source>
        <dbReference type="EMBL" id="MCD1294523.1"/>
    </source>
</evidence>
<keyword evidence="3" id="KW-1185">Reference proteome</keyword>
<evidence type="ECO:0000259" key="1">
    <source>
        <dbReference type="Pfam" id="PF14947"/>
    </source>
</evidence>
<dbReference type="Gene3D" id="1.10.10.10">
    <property type="entry name" value="Winged helix-like DNA-binding domain superfamily/Winged helix DNA-binding domain"/>
    <property type="match status" value="1"/>
</dbReference>
<feature type="domain" description="ArnR1-like winged helix-turn-helix" evidence="1">
    <location>
        <begin position="15"/>
        <end position="76"/>
    </location>
</feature>
<dbReference type="SUPFAM" id="SSF46785">
    <property type="entry name" value="Winged helix' DNA-binding domain"/>
    <property type="match status" value="1"/>
</dbReference>
<proteinExistence type="predicted"/>
<protein>
    <submittedName>
        <fullName evidence="2">ArsR family transcriptional regulator</fullName>
    </submittedName>
</protein>
<organism evidence="2 3">
    <name type="scientific">Methanooceanicella nereidis</name>
    <dbReference type="NCBI Taxonomy" id="2052831"/>
    <lineage>
        <taxon>Archaea</taxon>
        <taxon>Methanobacteriati</taxon>
        <taxon>Methanobacteriota</taxon>
        <taxon>Stenosarchaea group</taxon>
        <taxon>Methanomicrobia</taxon>
        <taxon>Methanocellales</taxon>
        <taxon>Methanocellaceae</taxon>
        <taxon>Methanooceanicella</taxon>
    </lineage>
</organism>
<accession>A0AAP2W5P0</accession>
<gene>
    <name evidence="2" type="ORF">CUJ83_05850</name>
</gene>
<dbReference type="AlphaFoldDB" id="A0AAP2W5P0"/>
<dbReference type="EMBL" id="PGCK01000004">
    <property type="protein sequence ID" value="MCD1294523.1"/>
    <property type="molecule type" value="Genomic_DNA"/>
</dbReference>
<dbReference type="Pfam" id="PF14947">
    <property type="entry name" value="HTH_45"/>
    <property type="match status" value="1"/>
</dbReference>
<comment type="caution">
    <text evidence="2">The sequence shown here is derived from an EMBL/GenBank/DDBJ whole genome shotgun (WGS) entry which is preliminary data.</text>
</comment>
<name>A0AAP2W5P0_9EURY</name>
<dbReference type="InterPro" id="IPR036388">
    <property type="entry name" value="WH-like_DNA-bd_sf"/>
</dbReference>
<sequence length="110" mass="12274">MLMEILKTISYAGTMEVLTSLGKGPKRFTEIMFETKLNPGILNRVLKTLINSGIVSRCANEEDGYELTTKGIKISLYILKIVEVSESQKPVHRELITLLTGRLEQMSSTA</sequence>
<dbReference type="InterPro" id="IPR038723">
    <property type="entry name" value="ArnR1-like_HTH"/>
</dbReference>
<reference evidence="2 3" key="1">
    <citation type="submission" date="2017-11" db="EMBL/GenBank/DDBJ databases">
        <title>Isolation and Characterization of Family Methanocellaceae Species from Potential Methane Hydrate Area Offshore Southwestern Taiwan.</title>
        <authorList>
            <person name="Zhang W.-L."/>
            <person name="Chen W.-C."/>
            <person name="Lai M.-C."/>
            <person name="Chen S.-C."/>
        </authorList>
    </citation>
    <scope>NUCLEOTIDE SEQUENCE [LARGE SCALE GENOMIC DNA]</scope>
    <source>
        <strain evidence="2 3">CWC-04</strain>
    </source>
</reference>
<evidence type="ECO:0000313" key="3">
    <source>
        <dbReference type="Proteomes" id="UP001320159"/>
    </source>
</evidence>
<dbReference type="InterPro" id="IPR036390">
    <property type="entry name" value="WH_DNA-bd_sf"/>
</dbReference>
<dbReference type="Proteomes" id="UP001320159">
    <property type="component" value="Unassembled WGS sequence"/>
</dbReference>